<gene>
    <name evidence="2" type="ORF">IAC08_03645</name>
</gene>
<dbReference type="SUPFAM" id="SSF49785">
    <property type="entry name" value="Galactose-binding domain-like"/>
    <property type="match status" value="1"/>
</dbReference>
<dbReference type="GO" id="GO:0030246">
    <property type="term" value="F:carbohydrate binding"/>
    <property type="evidence" value="ECO:0007669"/>
    <property type="project" value="InterPro"/>
</dbReference>
<protein>
    <submittedName>
        <fullName evidence="2">Carbohydrate-binding protein</fullName>
    </submittedName>
</protein>
<dbReference type="PROSITE" id="PS51257">
    <property type="entry name" value="PROKAR_LIPOPROTEIN"/>
    <property type="match status" value="1"/>
</dbReference>
<dbReference type="Gene3D" id="2.60.120.260">
    <property type="entry name" value="Galactose-binding domain-like"/>
    <property type="match status" value="1"/>
</dbReference>
<evidence type="ECO:0000259" key="1">
    <source>
        <dbReference type="PROSITE" id="PS51175"/>
    </source>
</evidence>
<sequence>MKYFVILAVAALMSVSCEKTGNGTDNGTSQEAVQYETLQGKSLKRGVCFNFAQLPSYDFPLLGDAVSWYYDWSSNVPAAAVEPYLEEYGIEFCPMIWNGNYNPDNIRTYKRTHPEAEYILAFNEPNLTDQANMTPAQAAQFWPDVVALAKELGMKLISPAMNYGTLAGYSDPWVWMDEFLQQPGVSLDDMDGIAVHCYMNTSQALENYINGFKKYGKPIWLTEFCATTGGTVSAVSQMNFMVESINYLESDDDVFRYAWFIPRGGPLNQINNELLTSSSPIELTDLGKVFVNMSTQDKSVYYETGTVIPAEHYSSVDGTVHVRLSTDVSGILEVFDVKKGNKVGYQINVPQAGSYMLELRYSTYTDTSLEVSEGGSNVQISLPDSDNEWTTLSSEISLPAGKTEIFLEGTEAAGICLNWLRIK</sequence>
<dbReference type="Pfam" id="PF11790">
    <property type="entry name" value="Glyco_hydro_cc"/>
    <property type="match status" value="1"/>
</dbReference>
<dbReference type="InterPro" id="IPR008979">
    <property type="entry name" value="Galactose-bd-like_sf"/>
</dbReference>
<dbReference type="AlphaFoldDB" id="A0A9D9N021"/>
<accession>A0A9D9N021</accession>
<dbReference type="InterPro" id="IPR017853">
    <property type="entry name" value="GH"/>
</dbReference>
<dbReference type="EMBL" id="JADIMK010000038">
    <property type="protein sequence ID" value="MBO8455480.1"/>
    <property type="molecule type" value="Genomic_DNA"/>
</dbReference>
<evidence type="ECO:0000313" key="3">
    <source>
        <dbReference type="Proteomes" id="UP000823617"/>
    </source>
</evidence>
<dbReference type="Proteomes" id="UP000823617">
    <property type="component" value="Unassembled WGS sequence"/>
</dbReference>
<dbReference type="SUPFAM" id="SSF51445">
    <property type="entry name" value="(Trans)glycosidases"/>
    <property type="match status" value="1"/>
</dbReference>
<dbReference type="PROSITE" id="PS51175">
    <property type="entry name" value="CBM6"/>
    <property type="match status" value="1"/>
</dbReference>
<name>A0A9D9N021_9BACT</name>
<dbReference type="Gene3D" id="3.20.20.80">
    <property type="entry name" value="Glycosidases"/>
    <property type="match status" value="1"/>
</dbReference>
<organism evidence="2 3">
    <name type="scientific">Candidatus Cryptobacteroides intestinigallinarum</name>
    <dbReference type="NCBI Taxonomy" id="2840767"/>
    <lineage>
        <taxon>Bacteria</taxon>
        <taxon>Pseudomonadati</taxon>
        <taxon>Bacteroidota</taxon>
        <taxon>Bacteroidia</taxon>
        <taxon>Bacteroidales</taxon>
        <taxon>Candidatus Cryptobacteroides</taxon>
    </lineage>
</organism>
<dbReference type="InterPro" id="IPR024655">
    <property type="entry name" value="Asl1_glyco_hydro_catalytic"/>
</dbReference>
<dbReference type="CDD" id="cd02795">
    <property type="entry name" value="CBM6-CBM35-CBM36_like"/>
    <property type="match status" value="1"/>
</dbReference>
<reference evidence="2" key="1">
    <citation type="submission" date="2020-10" db="EMBL/GenBank/DDBJ databases">
        <authorList>
            <person name="Gilroy R."/>
        </authorList>
    </citation>
    <scope>NUCLEOTIDE SEQUENCE</scope>
    <source>
        <strain evidence="2">B1-3475</strain>
    </source>
</reference>
<dbReference type="PANTHER" id="PTHR34154">
    <property type="entry name" value="ALKALI-SENSITIVE LINKAGE PROTEIN 1"/>
    <property type="match status" value="1"/>
</dbReference>
<dbReference type="InterPro" id="IPR005084">
    <property type="entry name" value="CBM6"/>
</dbReference>
<dbReference type="Pfam" id="PF03422">
    <property type="entry name" value="CBM_6"/>
    <property type="match status" value="1"/>
</dbReference>
<evidence type="ECO:0000313" key="2">
    <source>
        <dbReference type="EMBL" id="MBO8455480.1"/>
    </source>
</evidence>
<dbReference type="PANTHER" id="PTHR34154:SF3">
    <property type="entry name" value="ALKALI-SENSITIVE LINKAGE PROTEIN 1"/>
    <property type="match status" value="1"/>
</dbReference>
<dbReference type="GO" id="GO:0071966">
    <property type="term" value="P:fungal-type cell wall polysaccharide metabolic process"/>
    <property type="evidence" value="ECO:0007669"/>
    <property type="project" value="TreeGrafter"/>
</dbReference>
<comment type="caution">
    <text evidence="2">The sequence shown here is derived from an EMBL/GenBank/DDBJ whole genome shotgun (WGS) entry which is preliminary data.</text>
</comment>
<feature type="domain" description="CBM6" evidence="1">
    <location>
        <begin position="306"/>
        <end position="423"/>
    </location>
</feature>
<dbReference type="InterPro" id="IPR053183">
    <property type="entry name" value="ASL1"/>
</dbReference>
<proteinExistence type="predicted"/>
<reference evidence="2" key="2">
    <citation type="journal article" date="2021" name="PeerJ">
        <title>Extensive microbial diversity within the chicken gut microbiome revealed by metagenomics and culture.</title>
        <authorList>
            <person name="Gilroy R."/>
            <person name="Ravi A."/>
            <person name="Getino M."/>
            <person name="Pursley I."/>
            <person name="Horton D.L."/>
            <person name="Alikhan N.F."/>
            <person name="Baker D."/>
            <person name="Gharbi K."/>
            <person name="Hall N."/>
            <person name="Watson M."/>
            <person name="Adriaenssens E.M."/>
            <person name="Foster-Nyarko E."/>
            <person name="Jarju S."/>
            <person name="Secka A."/>
            <person name="Antonio M."/>
            <person name="Oren A."/>
            <person name="Chaudhuri R.R."/>
            <person name="La Ragione R."/>
            <person name="Hildebrand F."/>
            <person name="Pallen M.J."/>
        </authorList>
    </citation>
    <scope>NUCLEOTIDE SEQUENCE</scope>
    <source>
        <strain evidence="2">B1-3475</strain>
    </source>
</reference>